<dbReference type="Pfam" id="PF01359">
    <property type="entry name" value="Transposase_1"/>
    <property type="match status" value="1"/>
</dbReference>
<protein>
    <recommendedName>
        <fullName evidence="3">Mos1 transposase HTH domain-containing protein</fullName>
    </recommendedName>
</protein>
<comment type="caution">
    <text evidence="1">The sequence shown here is derived from an EMBL/GenBank/DDBJ whole genome shotgun (WGS) entry which is preliminary data.</text>
</comment>
<keyword evidence="2" id="KW-1185">Reference proteome</keyword>
<evidence type="ECO:0008006" key="3">
    <source>
        <dbReference type="Google" id="ProtNLM"/>
    </source>
</evidence>
<sequence>MELKRDHCRAMIFYDFKWSLKESQSLERSTQVFSDLFPSRAKIFGWFIEFERGKTSLEDEERSGRPSTVVTEENISRVEVMIKDDPRLTYKNIEMILGISSPSVSTILPHNLSESQKHIRMEWCGEMLERFNSGESRRISDIVTRDETCVYQFDPETNRQSSVWFFPDEQPPIKVKRPRSVGKKMAATFFSISGHVATVMLENQRSVNAKWYTETCLPRLFAKHQERRPWIGLWGILLQHDNASAHTTNATISFLEKTYRKLFTYPTYSPNLVPRDFFLFPNVKNRLR</sequence>
<evidence type="ECO:0000313" key="1">
    <source>
        <dbReference type="EMBL" id="KAJ4435280.1"/>
    </source>
</evidence>
<gene>
    <name evidence="1" type="ORF">ANN_30196</name>
</gene>
<dbReference type="Proteomes" id="UP001148838">
    <property type="component" value="Unassembled WGS sequence"/>
</dbReference>
<dbReference type="PANTHER" id="PTHR46060">
    <property type="entry name" value="MARINER MOS1 TRANSPOSASE-LIKE PROTEIN"/>
    <property type="match status" value="1"/>
</dbReference>
<dbReference type="EMBL" id="JAJSOF020000024">
    <property type="protein sequence ID" value="KAJ4435280.1"/>
    <property type="molecule type" value="Genomic_DNA"/>
</dbReference>
<dbReference type="Gene3D" id="3.30.420.10">
    <property type="entry name" value="Ribonuclease H-like superfamily/Ribonuclease H"/>
    <property type="match status" value="1"/>
</dbReference>
<dbReference type="InterPro" id="IPR036397">
    <property type="entry name" value="RNaseH_sf"/>
</dbReference>
<name>A0ABQ8SMA0_PERAM</name>
<accession>A0ABQ8SMA0</accession>
<dbReference type="InterPro" id="IPR001888">
    <property type="entry name" value="Transposase_1"/>
</dbReference>
<reference evidence="1 2" key="1">
    <citation type="journal article" date="2022" name="Allergy">
        <title>Genome assembly and annotation of Periplaneta americana reveal a comprehensive cockroach allergen profile.</title>
        <authorList>
            <person name="Wang L."/>
            <person name="Xiong Q."/>
            <person name="Saelim N."/>
            <person name="Wang L."/>
            <person name="Nong W."/>
            <person name="Wan A.T."/>
            <person name="Shi M."/>
            <person name="Liu X."/>
            <person name="Cao Q."/>
            <person name="Hui J.H.L."/>
            <person name="Sookrung N."/>
            <person name="Leung T.F."/>
            <person name="Tungtrongchitr A."/>
            <person name="Tsui S.K.W."/>
        </authorList>
    </citation>
    <scope>NUCLEOTIDE SEQUENCE [LARGE SCALE GENOMIC DNA]</scope>
    <source>
        <strain evidence="1">PWHHKU_190912</strain>
    </source>
</reference>
<proteinExistence type="predicted"/>
<dbReference type="PANTHER" id="PTHR46060:SF1">
    <property type="entry name" value="MARINER MOS1 TRANSPOSASE-LIKE PROTEIN"/>
    <property type="match status" value="1"/>
</dbReference>
<organism evidence="1 2">
    <name type="scientific">Periplaneta americana</name>
    <name type="common">American cockroach</name>
    <name type="synonym">Blatta americana</name>
    <dbReference type="NCBI Taxonomy" id="6978"/>
    <lineage>
        <taxon>Eukaryota</taxon>
        <taxon>Metazoa</taxon>
        <taxon>Ecdysozoa</taxon>
        <taxon>Arthropoda</taxon>
        <taxon>Hexapoda</taxon>
        <taxon>Insecta</taxon>
        <taxon>Pterygota</taxon>
        <taxon>Neoptera</taxon>
        <taxon>Polyneoptera</taxon>
        <taxon>Dictyoptera</taxon>
        <taxon>Blattodea</taxon>
        <taxon>Blattoidea</taxon>
        <taxon>Blattidae</taxon>
        <taxon>Blattinae</taxon>
        <taxon>Periplaneta</taxon>
    </lineage>
</organism>
<dbReference type="InterPro" id="IPR052709">
    <property type="entry name" value="Transposase-MT_Hybrid"/>
</dbReference>
<evidence type="ECO:0000313" key="2">
    <source>
        <dbReference type="Proteomes" id="UP001148838"/>
    </source>
</evidence>